<feature type="compositionally biased region" description="Basic and acidic residues" evidence="1">
    <location>
        <begin position="40"/>
        <end position="52"/>
    </location>
</feature>
<organism evidence="2 3">
    <name type="scientific">Mycolicibacterium aichiense</name>
    <dbReference type="NCBI Taxonomy" id="1799"/>
    <lineage>
        <taxon>Bacteria</taxon>
        <taxon>Bacillati</taxon>
        <taxon>Actinomycetota</taxon>
        <taxon>Actinomycetes</taxon>
        <taxon>Mycobacteriales</taxon>
        <taxon>Mycobacteriaceae</taxon>
        <taxon>Mycolicibacterium</taxon>
    </lineage>
</organism>
<sequence>MLAQRIDESIADPAHPGRFVGAAGEDDLGVRTVGSRRRRDRTDEQSARDEQWRSNQPDPATG</sequence>
<name>A0AAD1HJY1_9MYCO</name>
<evidence type="ECO:0000256" key="1">
    <source>
        <dbReference type="SAM" id="MobiDB-lite"/>
    </source>
</evidence>
<keyword evidence="3" id="KW-1185">Reference proteome</keyword>
<dbReference type="KEGG" id="maic:MAIC_15660"/>
<reference evidence="2 3" key="1">
    <citation type="journal article" date="2019" name="Emerg. Microbes Infect.">
        <title>Comprehensive subspecies identification of 175 nontuberculous mycobacteria species based on 7547 genomic profiles.</title>
        <authorList>
            <person name="Matsumoto Y."/>
            <person name="Kinjo T."/>
            <person name="Motooka D."/>
            <person name="Nabeya D."/>
            <person name="Jung N."/>
            <person name="Uechi K."/>
            <person name="Horii T."/>
            <person name="Iida T."/>
            <person name="Fujita J."/>
            <person name="Nakamura S."/>
        </authorList>
    </citation>
    <scope>NUCLEOTIDE SEQUENCE [LARGE SCALE GENOMIC DNA]</scope>
    <source>
        <strain evidence="2 3">JCM 6376</strain>
    </source>
</reference>
<dbReference type="Proteomes" id="UP000467327">
    <property type="component" value="Chromosome"/>
</dbReference>
<gene>
    <name evidence="2" type="ORF">MAIC_15660</name>
</gene>
<accession>A0AAD1HJY1</accession>
<dbReference type="EMBL" id="AP022561">
    <property type="protein sequence ID" value="BBX06763.1"/>
    <property type="molecule type" value="Genomic_DNA"/>
</dbReference>
<feature type="compositionally biased region" description="Polar residues" evidence="1">
    <location>
        <begin position="53"/>
        <end position="62"/>
    </location>
</feature>
<evidence type="ECO:0000313" key="3">
    <source>
        <dbReference type="Proteomes" id="UP000467327"/>
    </source>
</evidence>
<evidence type="ECO:0000313" key="2">
    <source>
        <dbReference type="EMBL" id="BBX06763.1"/>
    </source>
</evidence>
<proteinExistence type="predicted"/>
<dbReference type="AlphaFoldDB" id="A0AAD1HJY1"/>
<feature type="region of interest" description="Disordered" evidence="1">
    <location>
        <begin position="1"/>
        <end position="62"/>
    </location>
</feature>
<protein>
    <submittedName>
        <fullName evidence="2">Uncharacterized protein</fullName>
    </submittedName>
</protein>